<evidence type="ECO:0000313" key="1">
    <source>
        <dbReference type="EMBL" id="ABC61198.1"/>
    </source>
</evidence>
<sequence>MNESQYEIQYNLKFYKLCETRGIENTYVTFTCTMSAYEIDTLTFLLAEYFNQQSLFSFDKLTFFNQYKYVINVIKNDYEKKTDNENEVKQIFKLFIDNDFIGQMPCFQVIMKNLRPYYNNVVGVDLDFCNDCALKKKFQCLKCKATYMSEALSLLDVNLQNGWDIFFRPMLGIPLLFFALFKTNMNEVDDEVFNIDTIVTNTLLQFFYNLLSDKTTPQFWNFKKCNGLIESCREYIMGVQDTEYLLLNFNNNTYNTKIYTPLRQFMEKHFCTKQIGKLVHKIFIGFYLRIFLEAKKRNEQRLVTKGAKNMNVCFPADLELRNVCRVLFKEYNDENFEEMLQKLYAIKNELFMEISQNFVAPKECVVRLFNKYNLKNDVSMLLQKTVSLG</sequence>
<dbReference type="InterPro" id="IPR006962">
    <property type="entry name" value="P48_Baculovir"/>
</dbReference>
<evidence type="ECO:0000313" key="2">
    <source>
        <dbReference type="Proteomes" id="UP000202317"/>
    </source>
</evidence>
<name>Q1A4N2_9BBAC</name>
<dbReference type="Pfam" id="PF04878">
    <property type="entry name" value="Baculo_p48"/>
    <property type="match status" value="1"/>
</dbReference>
<dbReference type="OrthoDB" id="4662at10239"/>
<dbReference type="GeneID" id="4155943"/>
<proteinExistence type="predicted"/>
<protein>
    <submittedName>
        <fullName evidence="1">P48</fullName>
    </submittedName>
</protein>
<organism evidence="1 2">
    <name type="scientific">Choristoneura occidentalis granulovirus</name>
    <dbReference type="NCBI Taxonomy" id="364745"/>
    <lineage>
        <taxon>Viruses</taxon>
        <taxon>Viruses incertae sedis</taxon>
        <taxon>Naldaviricetes</taxon>
        <taxon>Lefavirales</taxon>
        <taxon>Baculoviridae</taxon>
        <taxon>Betabaculovirus</taxon>
        <taxon>Betabaculovirus chofumiferanae</taxon>
    </lineage>
</organism>
<dbReference type="Proteomes" id="UP000202317">
    <property type="component" value="Segment"/>
</dbReference>
<gene>
    <name evidence="1" type="primary">p48</name>
</gene>
<dbReference type="EMBL" id="DQ333351">
    <property type="protein sequence ID" value="ABC61198.1"/>
    <property type="molecule type" value="Genomic_DNA"/>
</dbReference>
<accession>Q1A4N2</accession>
<reference evidence="1 2" key="1">
    <citation type="journal article" date="2006" name="J. Gen. Virol.">
        <title>Sequence analysis of the Choristoneura occidentalis granulovirus genome.</title>
        <authorList>
            <person name="Escasa S.R."/>
            <person name="Lauzon H.A.M."/>
            <person name="Mathur A.C."/>
            <person name="Krell P.J."/>
            <person name="Arif B.M."/>
        </authorList>
    </citation>
    <scope>NUCLEOTIDE SEQUENCE [LARGE SCALE GENOMIC DNA]</scope>
</reference>
<dbReference type="RefSeq" id="YP_654485.1">
    <property type="nucleotide sequence ID" value="NC_008168.1"/>
</dbReference>
<dbReference type="KEGG" id="vg:4155943"/>
<keyword evidence="2" id="KW-1185">Reference proteome</keyword>